<keyword evidence="2" id="KW-1185">Reference proteome</keyword>
<dbReference type="VEuPathDB" id="VectorBase:AALB014449"/>
<evidence type="ECO:0000313" key="2">
    <source>
        <dbReference type="Proteomes" id="UP000069272"/>
    </source>
</evidence>
<proteinExistence type="predicted"/>
<dbReference type="AlphaFoldDB" id="A0A182FXT2"/>
<reference evidence="1 2" key="1">
    <citation type="journal article" date="2017" name="G3 (Bethesda)">
        <title>The Physical Genome Mapping of Anopheles albimanus Corrected Scaffold Misassemblies and Identified Interarm Rearrangements in Genus Anopheles.</title>
        <authorList>
            <person name="Artemov G.N."/>
            <person name="Peery A.N."/>
            <person name="Jiang X."/>
            <person name="Tu Z."/>
            <person name="Stegniy V.N."/>
            <person name="Sharakhova M.V."/>
            <person name="Sharakhov I.V."/>
        </authorList>
    </citation>
    <scope>NUCLEOTIDE SEQUENCE [LARGE SCALE GENOMIC DNA]</scope>
    <source>
        <strain evidence="1 2">ALBI9_A</strain>
    </source>
</reference>
<dbReference type="EnsemblMetazoa" id="AALB014449-RA">
    <property type="protein sequence ID" value="AALB014449-PA"/>
    <property type="gene ID" value="AALB014449"/>
</dbReference>
<protein>
    <submittedName>
        <fullName evidence="1">Uncharacterized protein</fullName>
    </submittedName>
</protein>
<name>A0A182FXT2_ANOAL</name>
<sequence>MTSLTDKRATTTAAAAAVTRNRP</sequence>
<evidence type="ECO:0000313" key="1">
    <source>
        <dbReference type="EnsemblMetazoa" id="AALB014449-PA"/>
    </source>
</evidence>
<dbReference type="Proteomes" id="UP000069272">
    <property type="component" value="Chromosome 3L"/>
</dbReference>
<organism evidence="1 2">
    <name type="scientific">Anopheles albimanus</name>
    <name type="common">New world malaria mosquito</name>
    <dbReference type="NCBI Taxonomy" id="7167"/>
    <lineage>
        <taxon>Eukaryota</taxon>
        <taxon>Metazoa</taxon>
        <taxon>Ecdysozoa</taxon>
        <taxon>Arthropoda</taxon>
        <taxon>Hexapoda</taxon>
        <taxon>Insecta</taxon>
        <taxon>Pterygota</taxon>
        <taxon>Neoptera</taxon>
        <taxon>Endopterygota</taxon>
        <taxon>Diptera</taxon>
        <taxon>Nematocera</taxon>
        <taxon>Culicoidea</taxon>
        <taxon>Culicidae</taxon>
        <taxon>Anophelinae</taxon>
        <taxon>Anopheles</taxon>
    </lineage>
</organism>
<reference evidence="1" key="2">
    <citation type="submission" date="2022-08" db="UniProtKB">
        <authorList>
            <consortium name="EnsemblMetazoa"/>
        </authorList>
    </citation>
    <scope>IDENTIFICATION</scope>
    <source>
        <strain evidence="1">STECLA/ALBI9_A</strain>
    </source>
</reference>
<accession>A0A182FXT2</accession>